<protein>
    <recommendedName>
        <fullName evidence="1">ESAT-6-like protein</fullName>
    </recommendedName>
</protein>
<gene>
    <name evidence="2" type="ORF">GS18_0207010</name>
</gene>
<dbReference type="STRING" id="246786.GS18_0207010"/>
<dbReference type="Proteomes" id="UP000028549">
    <property type="component" value="Unassembled WGS sequence"/>
</dbReference>
<comment type="similarity">
    <text evidence="1">Belongs to the WXG100 family.</text>
</comment>
<evidence type="ECO:0000256" key="1">
    <source>
        <dbReference type="RuleBase" id="RU362001"/>
    </source>
</evidence>
<keyword evidence="3" id="KW-1185">Reference proteome</keyword>
<dbReference type="RefSeq" id="WP_029566410.1">
    <property type="nucleotide sequence ID" value="NZ_JNVC02000002.1"/>
</dbReference>
<comment type="caution">
    <text evidence="2">The sequence shown here is derived from an EMBL/GenBank/DDBJ whole genome shotgun (WGS) entry which is preliminary data.</text>
</comment>
<dbReference type="AlphaFoldDB" id="A0A084H180"/>
<dbReference type="OrthoDB" id="2886731at2"/>
<dbReference type="InterPro" id="IPR036689">
    <property type="entry name" value="ESAT-6-like_sf"/>
</dbReference>
<dbReference type="NCBIfam" id="TIGR03930">
    <property type="entry name" value="WXG100_ESAT6"/>
    <property type="match status" value="1"/>
</dbReference>
<evidence type="ECO:0000313" key="3">
    <source>
        <dbReference type="Proteomes" id="UP000028549"/>
    </source>
</evidence>
<proteinExistence type="inferred from homology"/>
<dbReference type="EMBL" id="JNVC02000002">
    <property type="protein sequence ID" value="KEZ53342.1"/>
    <property type="molecule type" value="Genomic_DNA"/>
</dbReference>
<dbReference type="Gene3D" id="1.10.287.1060">
    <property type="entry name" value="ESAT-6-like"/>
    <property type="match status" value="1"/>
</dbReference>
<organism evidence="2 3">
    <name type="scientific">Metabacillus indicus</name>
    <name type="common">Bacillus indicus</name>
    <dbReference type="NCBI Taxonomy" id="246786"/>
    <lineage>
        <taxon>Bacteria</taxon>
        <taxon>Bacillati</taxon>
        <taxon>Bacillota</taxon>
        <taxon>Bacilli</taxon>
        <taxon>Bacillales</taxon>
        <taxon>Bacillaceae</taxon>
        <taxon>Metabacillus</taxon>
    </lineage>
</organism>
<dbReference type="Pfam" id="PF06013">
    <property type="entry name" value="WXG100"/>
    <property type="match status" value="1"/>
</dbReference>
<reference evidence="2 3" key="1">
    <citation type="journal article" date="2005" name="Int. J. Syst. Evol. Microbiol.">
        <title>Bacillus cibi sp. nov., isolated from jeotgal, a traditional Korean fermented seafood.</title>
        <authorList>
            <person name="Yoon J.H."/>
            <person name="Lee C.H."/>
            <person name="Oh T.K."/>
        </authorList>
    </citation>
    <scope>NUCLEOTIDE SEQUENCE [LARGE SCALE GENOMIC DNA]</scope>
    <source>
        <strain evidence="2 3">DSM 16189</strain>
    </source>
</reference>
<dbReference type="SUPFAM" id="SSF140453">
    <property type="entry name" value="EsxAB dimer-like"/>
    <property type="match status" value="1"/>
</dbReference>
<evidence type="ECO:0000313" key="2">
    <source>
        <dbReference type="EMBL" id="KEZ53342.1"/>
    </source>
</evidence>
<sequence length="106" mass="12398">MNSEQVRALARVFQQASDSVKDQESKLVQETNEKAATWSGKARDKFDSAMDEAKILFQRHSDNLYDISRELEAAANSVDRVREEIERQEELERMERILRLKKLDVQ</sequence>
<name>A0A084H180_METID</name>
<dbReference type="InterPro" id="IPR010310">
    <property type="entry name" value="T7SS_ESAT-6-like"/>
</dbReference>
<accession>A0A084H180</accession>